<reference evidence="1 2" key="1">
    <citation type="submission" date="2014-04" db="EMBL/GenBank/DDBJ databases">
        <authorList>
            <consortium name="DOE Joint Genome Institute"/>
            <person name="Kuo A."/>
            <person name="Kohler A."/>
            <person name="Costa M.D."/>
            <person name="Nagy L.G."/>
            <person name="Floudas D."/>
            <person name="Copeland A."/>
            <person name="Barry K.W."/>
            <person name="Cichocki N."/>
            <person name="Veneault-Fourrey C."/>
            <person name="LaButti K."/>
            <person name="Lindquist E.A."/>
            <person name="Lipzen A."/>
            <person name="Lundell T."/>
            <person name="Morin E."/>
            <person name="Murat C."/>
            <person name="Sun H."/>
            <person name="Tunlid A."/>
            <person name="Henrissat B."/>
            <person name="Grigoriev I.V."/>
            <person name="Hibbett D.S."/>
            <person name="Martin F."/>
            <person name="Nordberg H.P."/>
            <person name="Cantor M.N."/>
            <person name="Hua S.X."/>
        </authorList>
    </citation>
    <scope>NUCLEOTIDE SEQUENCE [LARGE SCALE GENOMIC DNA]</scope>
    <source>
        <strain evidence="1 2">Marx 270</strain>
    </source>
</reference>
<protein>
    <submittedName>
        <fullName evidence="1">Uncharacterized protein</fullName>
    </submittedName>
</protein>
<gene>
    <name evidence="1" type="ORF">M404DRAFT_18472</name>
</gene>
<dbReference type="OrthoDB" id="10520650at2759"/>
<name>A0A0C3PJF3_PISTI</name>
<proteinExistence type="predicted"/>
<keyword evidence="2" id="KW-1185">Reference proteome</keyword>
<dbReference type="EMBL" id="KN831945">
    <property type="protein sequence ID" value="KIO14280.1"/>
    <property type="molecule type" value="Genomic_DNA"/>
</dbReference>
<dbReference type="AlphaFoldDB" id="A0A0C3PJF3"/>
<evidence type="ECO:0000313" key="2">
    <source>
        <dbReference type="Proteomes" id="UP000054217"/>
    </source>
</evidence>
<accession>A0A0C3PJF3</accession>
<sequence length="110" mass="11525">MAVQQFDPSGHNIKAQPTRVAITIVRLINAGALGVSKLAPLDGMAVKYPGGHCGGVEDEDEGGGVDTTCVADDVKLSDKGDNRGTEVCRDDEGPVEIISMDVVEKEELSD</sequence>
<dbReference type="InParanoid" id="A0A0C3PJF3"/>
<evidence type="ECO:0000313" key="1">
    <source>
        <dbReference type="EMBL" id="KIO14280.1"/>
    </source>
</evidence>
<organism evidence="1 2">
    <name type="scientific">Pisolithus tinctorius Marx 270</name>
    <dbReference type="NCBI Taxonomy" id="870435"/>
    <lineage>
        <taxon>Eukaryota</taxon>
        <taxon>Fungi</taxon>
        <taxon>Dikarya</taxon>
        <taxon>Basidiomycota</taxon>
        <taxon>Agaricomycotina</taxon>
        <taxon>Agaricomycetes</taxon>
        <taxon>Agaricomycetidae</taxon>
        <taxon>Boletales</taxon>
        <taxon>Sclerodermatineae</taxon>
        <taxon>Pisolithaceae</taxon>
        <taxon>Pisolithus</taxon>
    </lineage>
</organism>
<reference evidence="2" key="2">
    <citation type="submission" date="2015-01" db="EMBL/GenBank/DDBJ databases">
        <title>Evolutionary Origins and Diversification of the Mycorrhizal Mutualists.</title>
        <authorList>
            <consortium name="DOE Joint Genome Institute"/>
            <consortium name="Mycorrhizal Genomics Consortium"/>
            <person name="Kohler A."/>
            <person name="Kuo A."/>
            <person name="Nagy L.G."/>
            <person name="Floudas D."/>
            <person name="Copeland A."/>
            <person name="Barry K.W."/>
            <person name="Cichocki N."/>
            <person name="Veneault-Fourrey C."/>
            <person name="LaButti K."/>
            <person name="Lindquist E.A."/>
            <person name="Lipzen A."/>
            <person name="Lundell T."/>
            <person name="Morin E."/>
            <person name="Murat C."/>
            <person name="Riley R."/>
            <person name="Ohm R."/>
            <person name="Sun H."/>
            <person name="Tunlid A."/>
            <person name="Henrissat B."/>
            <person name="Grigoriev I.V."/>
            <person name="Hibbett D.S."/>
            <person name="Martin F."/>
        </authorList>
    </citation>
    <scope>NUCLEOTIDE SEQUENCE [LARGE SCALE GENOMIC DNA]</scope>
    <source>
        <strain evidence="2">Marx 270</strain>
    </source>
</reference>
<dbReference type="HOGENOM" id="CLU_173488_0_0_1"/>
<dbReference type="Proteomes" id="UP000054217">
    <property type="component" value="Unassembled WGS sequence"/>
</dbReference>